<dbReference type="GO" id="GO:0016301">
    <property type="term" value="F:kinase activity"/>
    <property type="evidence" value="ECO:0007669"/>
    <property type="project" value="UniProtKB-KW"/>
</dbReference>
<proteinExistence type="predicted"/>
<reference evidence="1 2" key="1">
    <citation type="submission" date="2016-02" db="EMBL/GenBank/DDBJ databases">
        <title>Anaerosporomusa subterraneum gen. nov., sp. nov., a spore-forming obligate anaerobe isolated from saprolite.</title>
        <authorList>
            <person name="Choi J.K."/>
            <person name="Shah M."/>
            <person name="Yee N."/>
        </authorList>
    </citation>
    <scope>NUCLEOTIDE SEQUENCE [LARGE SCALE GENOMIC DNA]</scope>
    <source>
        <strain evidence="1 2">RU4</strain>
    </source>
</reference>
<keyword evidence="1" id="KW-0808">Transferase</keyword>
<evidence type="ECO:0000313" key="2">
    <source>
        <dbReference type="Proteomes" id="UP000076268"/>
    </source>
</evidence>
<keyword evidence="1" id="KW-0418">Kinase</keyword>
<gene>
    <name evidence="1" type="ORF">AXX12_14885</name>
</gene>
<dbReference type="NCBIfam" id="NF040785">
    <property type="entry name" value="CD3324_fam"/>
    <property type="match status" value="1"/>
</dbReference>
<dbReference type="STRING" id="1794912.AXX12_14885"/>
<dbReference type="InterPro" id="IPR049739">
    <property type="entry name" value="YraL-like"/>
</dbReference>
<dbReference type="AlphaFoldDB" id="A0A154BLS5"/>
<dbReference type="InterPro" id="IPR009057">
    <property type="entry name" value="Homeodomain-like_sf"/>
</dbReference>
<keyword evidence="2" id="KW-1185">Reference proteome</keyword>
<name>A0A154BLS5_ANASB</name>
<comment type="caution">
    <text evidence="1">The sequence shown here is derived from an EMBL/GenBank/DDBJ whole genome shotgun (WGS) entry which is preliminary data.</text>
</comment>
<dbReference type="EMBL" id="LSGP01000026">
    <property type="protein sequence ID" value="KYZ74865.1"/>
    <property type="molecule type" value="Genomic_DNA"/>
</dbReference>
<dbReference type="PANTHER" id="PTHR37812">
    <property type="entry name" value="MU-LIKE PROPHAGE FLUMU PROTEIN C"/>
    <property type="match status" value="1"/>
</dbReference>
<sequence length="91" mass="10647">MGYKNAVSVFPADLLEAIQQYIDGEYIYIPRKAENKKRWGKVKNSRQYIQERNEIIFSQYQDGISVEDIASCNYLSPKTIYKILVDMKSQC</sequence>
<dbReference type="RefSeq" id="WP_066245278.1">
    <property type="nucleotide sequence ID" value="NZ_LSGP01000026.1"/>
</dbReference>
<organism evidence="1 2">
    <name type="scientific">Anaerosporomusa subterranea</name>
    <dbReference type="NCBI Taxonomy" id="1794912"/>
    <lineage>
        <taxon>Bacteria</taxon>
        <taxon>Bacillati</taxon>
        <taxon>Bacillota</taxon>
        <taxon>Negativicutes</taxon>
        <taxon>Acetonemataceae</taxon>
        <taxon>Anaerosporomusa</taxon>
    </lineage>
</organism>
<dbReference type="InterPro" id="IPR052411">
    <property type="entry name" value="c-mor_Regulatory_Protein"/>
</dbReference>
<dbReference type="PANTHER" id="PTHR37812:SF1">
    <property type="entry name" value="MU-LIKE PROPHAGE FLUMU PROTEIN C"/>
    <property type="match status" value="1"/>
</dbReference>
<evidence type="ECO:0000313" key="1">
    <source>
        <dbReference type="EMBL" id="KYZ74865.1"/>
    </source>
</evidence>
<dbReference type="Proteomes" id="UP000076268">
    <property type="component" value="Unassembled WGS sequence"/>
</dbReference>
<dbReference type="OrthoDB" id="9800398at2"/>
<protein>
    <submittedName>
        <fullName evidence="1">Histidine kinase</fullName>
    </submittedName>
</protein>
<dbReference type="SUPFAM" id="SSF46689">
    <property type="entry name" value="Homeodomain-like"/>
    <property type="match status" value="1"/>
</dbReference>
<accession>A0A154BLS5</accession>